<name>A0A420E0D0_9FLAO</name>
<dbReference type="GO" id="GO:0008770">
    <property type="term" value="F:[acyl-carrier-protein] phosphodiesterase activity"/>
    <property type="evidence" value="ECO:0007669"/>
    <property type="project" value="InterPro"/>
</dbReference>
<protein>
    <submittedName>
        <fullName evidence="4">Acyl carrier protein phosphodiesterase</fullName>
    </submittedName>
</protein>
<dbReference type="EMBL" id="RAQM01000009">
    <property type="protein sequence ID" value="RKF03561.1"/>
    <property type="molecule type" value="Genomic_DNA"/>
</dbReference>
<keyword evidence="3" id="KW-0443">Lipid metabolism</keyword>
<accession>A0A420E0D0</accession>
<dbReference type="PIRSF" id="PIRSF011489">
    <property type="entry name" value="DUF479"/>
    <property type="match status" value="1"/>
</dbReference>
<evidence type="ECO:0000256" key="1">
    <source>
        <dbReference type="ARBA" id="ARBA00022516"/>
    </source>
</evidence>
<proteinExistence type="predicted"/>
<dbReference type="AlphaFoldDB" id="A0A420E0D0"/>
<dbReference type="RefSeq" id="WP_028890944.1">
    <property type="nucleotide sequence ID" value="NZ_RAQM01000009.1"/>
</dbReference>
<evidence type="ECO:0000256" key="3">
    <source>
        <dbReference type="ARBA" id="ARBA00023098"/>
    </source>
</evidence>
<keyword evidence="2" id="KW-0378">Hydrolase</keyword>
<keyword evidence="1" id="KW-0444">Lipid biosynthesis</keyword>
<dbReference type="Proteomes" id="UP000285780">
    <property type="component" value="Unassembled WGS sequence"/>
</dbReference>
<keyword evidence="5" id="KW-1185">Reference proteome</keyword>
<evidence type="ECO:0000313" key="5">
    <source>
        <dbReference type="Proteomes" id="UP000285780"/>
    </source>
</evidence>
<comment type="caution">
    <text evidence="4">The sequence shown here is derived from an EMBL/GenBank/DDBJ whole genome shotgun (WGS) entry which is preliminary data.</text>
</comment>
<sequence>MNFLAHLYLSDNNTNVMIGNFIADHVKGKNFSHYHEDIQKGILLHREIDTYTDAHEIVRISKRRLHERYRHYDGVIIDIFYDHYLAKNWKNYSQIPLDVYVDSVYNLLQKNITILPQKTQDMLPYMIEYNWLYNYQFAKGIQEVLSGMNRRTNGKSHMNLATEDLLEHYTIFENDFTTFFEDLRTFSHQKLEELS</sequence>
<dbReference type="PANTHER" id="PTHR38764">
    <property type="entry name" value="ACYL CARRIER PROTEIN PHOSPHODIESTERASE"/>
    <property type="match status" value="1"/>
</dbReference>
<dbReference type="Pfam" id="PF04336">
    <property type="entry name" value="ACP_PD"/>
    <property type="match status" value="1"/>
</dbReference>
<reference evidence="4 5" key="1">
    <citation type="submission" date="2018-09" db="EMBL/GenBank/DDBJ databases">
        <title>Genomic Encyclopedia of Archaeal and Bacterial Type Strains, Phase II (KMG-II): from individual species to whole genera.</title>
        <authorList>
            <person name="Goeker M."/>
        </authorList>
    </citation>
    <scope>NUCLEOTIDE SEQUENCE [LARGE SCALE GENOMIC DNA]</scope>
    <source>
        <strain evidence="4 5">DSM 16505</strain>
    </source>
</reference>
<dbReference type="GO" id="GO:0006633">
    <property type="term" value="P:fatty acid biosynthetic process"/>
    <property type="evidence" value="ECO:0007669"/>
    <property type="project" value="InterPro"/>
</dbReference>
<evidence type="ECO:0000313" key="4">
    <source>
        <dbReference type="EMBL" id="RKF03561.1"/>
    </source>
</evidence>
<evidence type="ECO:0000256" key="2">
    <source>
        <dbReference type="ARBA" id="ARBA00022801"/>
    </source>
</evidence>
<organism evidence="4 5">
    <name type="scientific">Tenacibaculum lutimaris</name>
    <dbReference type="NCBI Taxonomy" id="285258"/>
    <lineage>
        <taxon>Bacteria</taxon>
        <taxon>Pseudomonadati</taxon>
        <taxon>Bacteroidota</taxon>
        <taxon>Flavobacteriia</taxon>
        <taxon>Flavobacteriales</taxon>
        <taxon>Flavobacteriaceae</taxon>
        <taxon>Tenacibaculum</taxon>
    </lineage>
</organism>
<dbReference type="InterPro" id="IPR007431">
    <property type="entry name" value="ACP_PD"/>
</dbReference>
<dbReference type="PANTHER" id="PTHR38764:SF1">
    <property type="entry name" value="ACYL CARRIER PROTEIN PHOSPHODIESTERASE"/>
    <property type="match status" value="1"/>
</dbReference>
<gene>
    <name evidence="4" type="ORF">C8N26_1950</name>
</gene>